<dbReference type="Proteomes" id="UP000214720">
    <property type="component" value="Unassembled WGS sequence"/>
</dbReference>
<dbReference type="EMBL" id="MTHB01000112">
    <property type="protein sequence ID" value="OXC76812.1"/>
    <property type="molecule type" value="Genomic_DNA"/>
</dbReference>
<evidence type="ECO:0000313" key="1">
    <source>
        <dbReference type="EMBL" id="OXC76812.1"/>
    </source>
</evidence>
<gene>
    <name evidence="1" type="ORF">BSU04_20020</name>
</gene>
<comment type="caution">
    <text evidence="1">The sequence shown here is derived from an EMBL/GenBank/DDBJ whole genome shotgun (WGS) entry which is preliminary data.</text>
</comment>
<proteinExistence type="predicted"/>
<evidence type="ECO:0000313" key="2">
    <source>
        <dbReference type="Proteomes" id="UP000214720"/>
    </source>
</evidence>
<sequence>MTVVCQRCFNDSVPVSVHSWTGTMPNPTMLFEASRPRA</sequence>
<dbReference type="AlphaFoldDB" id="A0A226X053"/>
<organism evidence="1 2">
    <name type="scientific">Caballeronia sordidicola</name>
    <name type="common">Burkholderia sordidicola</name>
    <dbReference type="NCBI Taxonomy" id="196367"/>
    <lineage>
        <taxon>Bacteria</taxon>
        <taxon>Pseudomonadati</taxon>
        <taxon>Pseudomonadota</taxon>
        <taxon>Betaproteobacteria</taxon>
        <taxon>Burkholderiales</taxon>
        <taxon>Burkholderiaceae</taxon>
        <taxon>Caballeronia</taxon>
    </lineage>
</organism>
<protein>
    <submittedName>
        <fullName evidence="1">Uncharacterized protein</fullName>
    </submittedName>
</protein>
<name>A0A226X053_CABSO</name>
<reference evidence="2" key="1">
    <citation type="submission" date="2017-01" db="EMBL/GenBank/DDBJ databases">
        <title>Genome Analysis of Deinococcus marmoris KOPRI26562.</title>
        <authorList>
            <person name="Kim J.H."/>
            <person name="Oh H.-M."/>
        </authorList>
    </citation>
    <scope>NUCLEOTIDE SEQUENCE [LARGE SCALE GENOMIC DNA]</scope>
    <source>
        <strain evidence="2">PAMC 26633</strain>
    </source>
</reference>
<accession>A0A226X053</accession>